<organism evidence="1 2">
    <name type="scientific">Choiromyces venosus 120613-1</name>
    <dbReference type="NCBI Taxonomy" id="1336337"/>
    <lineage>
        <taxon>Eukaryota</taxon>
        <taxon>Fungi</taxon>
        <taxon>Dikarya</taxon>
        <taxon>Ascomycota</taxon>
        <taxon>Pezizomycotina</taxon>
        <taxon>Pezizomycetes</taxon>
        <taxon>Pezizales</taxon>
        <taxon>Tuberaceae</taxon>
        <taxon>Choiromyces</taxon>
    </lineage>
</organism>
<sequence>TVEKGCEREERKRGCEVVARKRSEGIVFALLLIVVKVRGVYRCGSGTKVESGWERN</sequence>
<accession>A0A3N4JFD5</accession>
<protein>
    <submittedName>
        <fullName evidence="1">Uncharacterized protein</fullName>
    </submittedName>
</protein>
<feature type="non-terminal residue" evidence="1">
    <location>
        <position position="1"/>
    </location>
</feature>
<reference evidence="1 2" key="1">
    <citation type="journal article" date="2018" name="Nat. Ecol. Evol.">
        <title>Pezizomycetes genomes reveal the molecular basis of ectomycorrhizal truffle lifestyle.</title>
        <authorList>
            <person name="Murat C."/>
            <person name="Payen T."/>
            <person name="Noel B."/>
            <person name="Kuo A."/>
            <person name="Morin E."/>
            <person name="Chen J."/>
            <person name="Kohler A."/>
            <person name="Krizsan K."/>
            <person name="Balestrini R."/>
            <person name="Da Silva C."/>
            <person name="Montanini B."/>
            <person name="Hainaut M."/>
            <person name="Levati E."/>
            <person name="Barry K.W."/>
            <person name="Belfiori B."/>
            <person name="Cichocki N."/>
            <person name="Clum A."/>
            <person name="Dockter R.B."/>
            <person name="Fauchery L."/>
            <person name="Guy J."/>
            <person name="Iotti M."/>
            <person name="Le Tacon F."/>
            <person name="Lindquist E.A."/>
            <person name="Lipzen A."/>
            <person name="Malagnac F."/>
            <person name="Mello A."/>
            <person name="Molinier V."/>
            <person name="Miyauchi S."/>
            <person name="Poulain J."/>
            <person name="Riccioni C."/>
            <person name="Rubini A."/>
            <person name="Sitrit Y."/>
            <person name="Splivallo R."/>
            <person name="Traeger S."/>
            <person name="Wang M."/>
            <person name="Zifcakova L."/>
            <person name="Wipf D."/>
            <person name="Zambonelli A."/>
            <person name="Paolocci F."/>
            <person name="Nowrousian M."/>
            <person name="Ottonello S."/>
            <person name="Baldrian P."/>
            <person name="Spatafora J.W."/>
            <person name="Henrissat B."/>
            <person name="Nagy L.G."/>
            <person name="Aury J.M."/>
            <person name="Wincker P."/>
            <person name="Grigoriev I.V."/>
            <person name="Bonfante P."/>
            <person name="Martin F.M."/>
        </authorList>
    </citation>
    <scope>NUCLEOTIDE SEQUENCE [LARGE SCALE GENOMIC DNA]</scope>
    <source>
        <strain evidence="1 2">120613-1</strain>
    </source>
</reference>
<name>A0A3N4JFD5_9PEZI</name>
<dbReference type="EMBL" id="ML120409">
    <property type="protein sequence ID" value="RPA96976.1"/>
    <property type="molecule type" value="Genomic_DNA"/>
</dbReference>
<dbReference type="AlphaFoldDB" id="A0A3N4JFD5"/>
<dbReference type="Proteomes" id="UP000276215">
    <property type="component" value="Unassembled WGS sequence"/>
</dbReference>
<proteinExistence type="predicted"/>
<gene>
    <name evidence="1" type="ORF">L873DRAFT_1810476</name>
</gene>
<evidence type="ECO:0000313" key="1">
    <source>
        <dbReference type="EMBL" id="RPA96976.1"/>
    </source>
</evidence>
<evidence type="ECO:0000313" key="2">
    <source>
        <dbReference type="Proteomes" id="UP000276215"/>
    </source>
</evidence>
<keyword evidence="2" id="KW-1185">Reference proteome</keyword>